<keyword evidence="8 12" id="KW-1133">Transmembrane helix</keyword>
<evidence type="ECO:0000256" key="13">
    <source>
        <dbReference type="SAM" id="MobiDB-lite"/>
    </source>
</evidence>
<evidence type="ECO:0000313" key="14">
    <source>
        <dbReference type="EMBL" id="CAJ0569926.1"/>
    </source>
</evidence>
<evidence type="ECO:0000256" key="8">
    <source>
        <dbReference type="ARBA" id="ARBA00022989"/>
    </source>
</evidence>
<proteinExistence type="inferred from homology"/>
<reference evidence="14" key="1">
    <citation type="submission" date="2023-06" db="EMBL/GenBank/DDBJ databases">
        <authorList>
            <person name="Delattre M."/>
        </authorList>
    </citation>
    <scope>NUCLEOTIDE SEQUENCE</scope>
    <source>
        <strain evidence="14">AF72</strain>
    </source>
</reference>
<evidence type="ECO:0000256" key="2">
    <source>
        <dbReference type="ARBA" id="ARBA00004651"/>
    </source>
</evidence>
<dbReference type="GO" id="GO:0005921">
    <property type="term" value="C:gap junction"/>
    <property type="evidence" value="ECO:0007669"/>
    <property type="project" value="UniProtKB-SubCell"/>
</dbReference>
<evidence type="ECO:0000256" key="1">
    <source>
        <dbReference type="ARBA" id="ARBA00004610"/>
    </source>
</evidence>
<evidence type="ECO:0000313" key="15">
    <source>
        <dbReference type="Proteomes" id="UP001177023"/>
    </source>
</evidence>
<evidence type="ECO:0000256" key="7">
    <source>
        <dbReference type="ARBA" id="ARBA00022949"/>
    </source>
</evidence>
<dbReference type="GO" id="GO:0005243">
    <property type="term" value="F:gap junction channel activity"/>
    <property type="evidence" value="ECO:0007669"/>
    <property type="project" value="TreeGrafter"/>
</dbReference>
<comment type="similarity">
    <text evidence="12">Belongs to the pannexin family.</text>
</comment>
<keyword evidence="10 12" id="KW-0472">Membrane</keyword>
<comment type="subcellular location">
    <subcellularLocation>
        <location evidence="1">Cell junction</location>
        <location evidence="1">Gap junction</location>
    </subcellularLocation>
    <subcellularLocation>
        <location evidence="2 12">Cell membrane</location>
        <topology evidence="2 12">Multi-pass membrane protein</topology>
    </subcellularLocation>
</comment>
<keyword evidence="7" id="KW-0965">Cell junction</keyword>
<comment type="function">
    <text evidence="12">Structural component of the gap junctions.</text>
</comment>
<evidence type="ECO:0000256" key="3">
    <source>
        <dbReference type="ARBA" id="ARBA00022448"/>
    </source>
</evidence>
<keyword evidence="15" id="KW-1185">Reference proteome</keyword>
<evidence type="ECO:0000256" key="10">
    <source>
        <dbReference type="ARBA" id="ARBA00023136"/>
    </source>
</evidence>
<keyword evidence="9 12" id="KW-0406">Ion transport</keyword>
<dbReference type="EMBL" id="CATQJA010002196">
    <property type="protein sequence ID" value="CAJ0569926.1"/>
    <property type="molecule type" value="Genomic_DNA"/>
</dbReference>
<dbReference type="Pfam" id="PF00876">
    <property type="entry name" value="Innexin"/>
    <property type="match status" value="1"/>
</dbReference>
<keyword evidence="6" id="KW-0303">Gap junction</keyword>
<keyword evidence="11 12" id="KW-0407">Ion channel</keyword>
<comment type="caution">
    <text evidence="12">Lacks conserved residue(s) required for the propagation of feature annotation.</text>
</comment>
<feature type="region of interest" description="Disordered" evidence="13">
    <location>
        <begin position="375"/>
        <end position="417"/>
    </location>
</feature>
<evidence type="ECO:0000256" key="4">
    <source>
        <dbReference type="ARBA" id="ARBA00022475"/>
    </source>
</evidence>
<dbReference type="Proteomes" id="UP001177023">
    <property type="component" value="Unassembled WGS sequence"/>
</dbReference>
<dbReference type="PRINTS" id="PR01262">
    <property type="entry name" value="INNEXIN"/>
</dbReference>
<dbReference type="PROSITE" id="PS51013">
    <property type="entry name" value="PANNEXIN"/>
    <property type="match status" value="1"/>
</dbReference>
<accession>A0AA36CKH2</accession>
<dbReference type="InterPro" id="IPR000990">
    <property type="entry name" value="Innexin"/>
</dbReference>
<evidence type="ECO:0000256" key="5">
    <source>
        <dbReference type="ARBA" id="ARBA00022692"/>
    </source>
</evidence>
<comment type="caution">
    <text evidence="14">The sequence shown here is derived from an EMBL/GenBank/DDBJ whole genome shotgun (WGS) entry which is preliminary data.</text>
</comment>
<gene>
    <name evidence="12" type="primary">inx</name>
    <name evidence="14" type="ORF">MSPICULIGERA_LOCUS8381</name>
</gene>
<keyword evidence="3 12" id="KW-0813">Transport</keyword>
<evidence type="ECO:0000256" key="12">
    <source>
        <dbReference type="RuleBase" id="RU010713"/>
    </source>
</evidence>
<evidence type="ECO:0000256" key="9">
    <source>
        <dbReference type="ARBA" id="ARBA00023065"/>
    </source>
</evidence>
<name>A0AA36CKH2_9BILA</name>
<feature type="non-terminal residue" evidence="14">
    <location>
        <position position="417"/>
    </location>
</feature>
<dbReference type="GO" id="GO:0034220">
    <property type="term" value="P:monoatomic ion transmembrane transport"/>
    <property type="evidence" value="ECO:0007669"/>
    <property type="project" value="UniProtKB-KW"/>
</dbReference>
<protein>
    <recommendedName>
        <fullName evidence="12">Innexin</fullName>
    </recommendedName>
</protein>
<keyword evidence="4" id="KW-1003">Cell membrane</keyword>
<feature type="transmembrane region" description="Helical" evidence="12">
    <location>
        <begin position="235"/>
        <end position="259"/>
    </location>
</feature>
<organism evidence="14 15">
    <name type="scientific">Mesorhabditis spiculigera</name>
    <dbReference type="NCBI Taxonomy" id="96644"/>
    <lineage>
        <taxon>Eukaryota</taxon>
        <taxon>Metazoa</taxon>
        <taxon>Ecdysozoa</taxon>
        <taxon>Nematoda</taxon>
        <taxon>Chromadorea</taxon>
        <taxon>Rhabditida</taxon>
        <taxon>Rhabditina</taxon>
        <taxon>Rhabditomorpha</taxon>
        <taxon>Rhabditoidea</taxon>
        <taxon>Rhabditidae</taxon>
        <taxon>Mesorhabditinae</taxon>
        <taxon>Mesorhabditis</taxon>
    </lineage>
</organism>
<dbReference type="GO" id="GO:0005886">
    <property type="term" value="C:plasma membrane"/>
    <property type="evidence" value="ECO:0007669"/>
    <property type="project" value="UniProtKB-SubCell"/>
</dbReference>
<keyword evidence="5 12" id="KW-0812">Transmembrane</keyword>
<dbReference type="PANTHER" id="PTHR11893:SF36">
    <property type="entry name" value="INNEXIN-5"/>
    <property type="match status" value="1"/>
</dbReference>
<dbReference type="PANTHER" id="PTHR11893">
    <property type="entry name" value="INNEXIN"/>
    <property type="match status" value="1"/>
</dbReference>
<dbReference type="AlphaFoldDB" id="A0AA36CKH2"/>
<evidence type="ECO:0000256" key="6">
    <source>
        <dbReference type="ARBA" id="ARBA00022868"/>
    </source>
</evidence>
<evidence type="ECO:0000256" key="11">
    <source>
        <dbReference type="ARBA" id="ARBA00023303"/>
    </source>
</evidence>
<sequence length="417" mass="47447">MVSGARFFGTKISCLYPAQWQYQYSKLEYFDEFCFFAPKHTSGGVFDNFEWIPFILFLQLSFFRLPAYIYDSVLPTPKVSHVQGARQANKCYLEHVKDGGVKRTLNLVKPGENDLETLVLRIYENLRHESTREMCSIEECLRGKSAAVAYIAFKVLQLVNVLAQLCLVTYFLGISDQGMAWQMVINALGRAQFDNYSGLFPLKVFCLGTEFTRGDMIQDHWMECILPYNYINEKIYLLMWIWFALLSVMSAVSLCSWLATLLCDTSSAAVVEMIKQYPATDELILYGVQTSNYTRRLPAPLLKNLLRDFDSFCSWDTRMFFRLVSDHLGPIIPSELAIILLEFYAAKREYSEMLSDELETSTGCLTDFRKGQASEMSAASAQGADEQKPTTMKITSPPPAYSRTVPAPVEPSKDNLV</sequence>